<evidence type="ECO:0000313" key="1">
    <source>
        <dbReference type="EMBL" id="KAI4319886.1"/>
    </source>
</evidence>
<name>A0ACB9M8K5_9MYRT</name>
<dbReference type="Proteomes" id="UP001057402">
    <property type="component" value="Chromosome 10"/>
</dbReference>
<proteinExistence type="predicted"/>
<accession>A0ACB9M8K5</accession>
<sequence length="546" mass="60571">MSIVPKETIEVIAQSIGIGNLSPDAALALAPDVEYRMREMMQEAIKCMRHSRRTVLTVDDVDGALSLKNVEPVYGFAFGGPLKFKHAIGYKDLFYVDDKDVDLKDVIEAPLPKAPLDTSVHCHWLAIEGVQPAIPENAPVQVLAAPVEGKKQDQKDDGLPIDIKLPIRHVLSRELQLYFEKITELTLRNPESALFKEALVSLATDSGLHPLVPYFTCFIADEVSRGLSDIPLLFAVMRVVQSLFHNPHVNVEPYLHQLMPAVVTCLVAKRLGKRLSDNHWELRDFVATLVASICKRYARTYSTLQSRLTKQLVNSFLNPKHVLPTHYGAIQGLAALGPNMVRLLILPNVEQYLKLLEPEMLLGVQTSKIKRFEAWRVYGALLRACGQCVYDRLKVLPPFPSTPPGPLWKCNARVVTPLSRKHKLNGDHLEQQSPSKRMAIDDSVTSPPIDSITDNNNAPGEATASTALCNASKIPENSGEATTSTDATGKEEVKENGFVASVRVSAIHRQIWKDDLDSGRLLISLFEMFGESILPFIPSPEMSIFL</sequence>
<dbReference type="EMBL" id="CM042889">
    <property type="protein sequence ID" value="KAI4319886.1"/>
    <property type="molecule type" value="Genomic_DNA"/>
</dbReference>
<gene>
    <name evidence="1" type="ORF">MLD38_033431</name>
</gene>
<organism evidence="1 2">
    <name type="scientific">Melastoma candidum</name>
    <dbReference type="NCBI Taxonomy" id="119954"/>
    <lineage>
        <taxon>Eukaryota</taxon>
        <taxon>Viridiplantae</taxon>
        <taxon>Streptophyta</taxon>
        <taxon>Embryophyta</taxon>
        <taxon>Tracheophyta</taxon>
        <taxon>Spermatophyta</taxon>
        <taxon>Magnoliopsida</taxon>
        <taxon>eudicotyledons</taxon>
        <taxon>Gunneridae</taxon>
        <taxon>Pentapetalae</taxon>
        <taxon>rosids</taxon>
        <taxon>malvids</taxon>
        <taxon>Myrtales</taxon>
        <taxon>Melastomataceae</taxon>
        <taxon>Melastomatoideae</taxon>
        <taxon>Melastomateae</taxon>
        <taxon>Melastoma</taxon>
    </lineage>
</organism>
<protein>
    <submittedName>
        <fullName evidence="1">Uncharacterized protein</fullName>
    </submittedName>
</protein>
<evidence type="ECO:0000313" key="2">
    <source>
        <dbReference type="Proteomes" id="UP001057402"/>
    </source>
</evidence>
<comment type="caution">
    <text evidence="1">The sequence shown here is derived from an EMBL/GenBank/DDBJ whole genome shotgun (WGS) entry which is preliminary data.</text>
</comment>
<reference evidence="2" key="1">
    <citation type="journal article" date="2023" name="Front. Plant Sci.">
        <title>Chromosomal-level genome assembly of Melastoma candidum provides insights into trichome evolution.</title>
        <authorList>
            <person name="Zhong Y."/>
            <person name="Wu W."/>
            <person name="Sun C."/>
            <person name="Zou P."/>
            <person name="Liu Y."/>
            <person name="Dai S."/>
            <person name="Zhou R."/>
        </authorList>
    </citation>
    <scope>NUCLEOTIDE SEQUENCE [LARGE SCALE GENOMIC DNA]</scope>
</reference>
<keyword evidence="2" id="KW-1185">Reference proteome</keyword>